<reference evidence="3" key="1">
    <citation type="journal article" date="2014" name="Front. Microbiol.">
        <title>High frequency of phylogenetically diverse reductive dehalogenase-homologous genes in deep subseafloor sedimentary metagenomes.</title>
        <authorList>
            <person name="Kawai M."/>
            <person name="Futagami T."/>
            <person name="Toyoda A."/>
            <person name="Takaki Y."/>
            <person name="Nishi S."/>
            <person name="Hori S."/>
            <person name="Arai W."/>
            <person name="Tsubouchi T."/>
            <person name="Morono Y."/>
            <person name="Uchiyama I."/>
            <person name="Ito T."/>
            <person name="Fujiyama A."/>
            <person name="Inagaki F."/>
            <person name="Takami H."/>
        </authorList>
    </citation>
    <scope>NUCLEOTIDE SEQUENCE</scope>
    <source>
        <strain evidence="3">Expedition CK06-06</strain>
    </source>
</reference>
<protein>
    <recommendedName>
        <fullName evidence="2">NAD(P)-binding domain-containing protein</fullName>
    </recommendedName>
</protein>
<dbReference type="Pfam" id="PF16363">
    <property type="entry name" value="GDP_Man_Dehyd"/>
    <property type="match status" value="1"/>
</dbReference>
<sequence>DYTYVDDTIDGIMRAIQHCEKGYRIYNLGESQPVSLSELIAMLEEVMGKKAIIDRQPRQPGDVDRTYADVTLAGRELGYQPSTDLKAGLARFVDWFYSMAARSG</sequence>
<accession>X0YVW9</accession>
<dbReference type="InterPro" id="IPR036291">
    <property type="entry name" value="NAD(P)-bd_dom_sf"/>
</dbReference>
<dbReference type="EMBL" id="BARS01050935">
    <property type="protein sequence ID" value="GAG52448.1"/>
    <property type="molecule type" value="Genomic_DNA"/>
</dbReference>
<dbReference type="PANTHER" id="PTHR43574">
    <property type="entry name" value="EPIMERASE-RELATED"/>
    <property type="match status" value="1"/>
</dbReference>
<comment type="caution">
    <text evidence="3">The sequence shown here is derived from an EMBL/GenBank/DDBJ whole genome shotgun (WGS) entry which is preliminary data.</text>
</comment>
<organism evidence="3">
    <name type="scientific">marine sediment metagenome</name>
    <dbReference type="NCBI Taxonomy" id="412755"/>
    <lineage>
        <taxon>unclassified sequences</taxon>
        <taxon>metagenomes</taxon>
        <taxon>ecological metagenomes</taxon>
    </lineage>
</organism>
<dbReference type="InterPro" id="IPR016040">
    <property type="entry name" value="NAD(P)-bd_dom"/>
</dbReference>
<evidence type="ECO:0000313" key="3">
    <source>
        <dbReference type="EMBL" id="GAG52448.1"/>
    </source>
</evidence>
<evidence type="ECO:0000256" key="1">
    <source>
        <dbReference type="ARBA" id="ARBA00023027"/>
    </source>
</evidence>
<dbReference type="SUPFAM" id="SSF51735">
    <property type="entry name" value="NAD(P)-binding Rossmann-fold domains"/>
    <property type="match status" value="1"/>
</dbReference>
<evidence type="ECO:0000259" key="2">
    <source>
        <dbReference type="Pfam" id="PF16363"/>
    </source>
</evidence>
<gene>
    <name evidence="3" type="ORF">S01H1_75955</name>
</gene>
<name>X0YVW9_9ZZZZ</name>
<feature type="domain" description="NAD(P)-binding" evidence="2">
    <location>
        <begin position="1"/>
        <end position="90"/>
    </location>
</feature>
<dbReference type="PRINTS" id="PR01713">
    <property type="entry name" value="NUCEPIMERASE"/>
</dbReference>
<keyword evidence="1" id="KW-0520">NAD</keyword>
<dbReference type="AlphaFoldDB" id="X0YVW9"/>
<proteinExistence type="predicted"/>
<dbReference type="Gene3D" id="3.90.25.10">
    <property type="entry name" value="UDP-galactose 4-epimerase, domain 1"/>
    <property type="match status" value="1"/>
</dbReference>
<dbReference type="Gene3D" id="3.40.50.720">
    <property type="entry name" value="NAD(P)-binding Rossmann-like Domain"/>
    <property type="match status" value="1"/>
</dbReference>
<feature type="non-terminal residue" evidence="3">
    <location>
        <position position="1"/>
    </location>
</feature>